<comment type="caution">
    <text evidence="2">The sequence shown here is derived from an EMBL/GenBank/DDBJ whole genome shotgun (WGS) entry which is preliminary data.</text>
</comment>
<gene>
    <name evidence="2" type="ORF">ONZ51_g4625</name>
</gene>
<dbReference type="EMBL" id="JAPEVG010000091">
    <property type="protein sequence ID" value="KAJ8486797.1"/>
    <property type="molecule type" value="Genomic_DNA"/>
</dbReference>
<feature type="region of interest" description="Disordered" evidence="1">
    <location>
        <begin position="108"/>
        <end position="179"/>
    </location>
</feature>
<feature type="compositionally biased region" description="Polar residues" evidence="1">
    <location>
        <begin position="150"/>
        <end position="165"/>
    </location>
</feature>
<dbReference type="AlphaFoldDB" id="A0AAD7TY15"/>
<evidence type="ECO:0000256" key="1">
    <source>
        <dbReference type="SAM" id="MobiDB-lite"/>
    </source>
</evidence>
<evidence type="ECO:0000313" key="2">
    <source>
        <dbReference type="EMBL" id="KAJ8486797.1"/>
    </source>
</evidence>
<accession>A0AAD7TY15</accession>
<organism evidence="2 3">
    <name type="scientific">Trametes cubensis</name>
    <dbReference type="NCBI Taxonomy" id="1111947"/>
    <lineage>
        <taxon>Eukaryota</taxon>
        <taxon>Fungi</taxon>
        <taxon>Dikarya</taxon>
        <taxon>Basidiomycota</taxon>
        <taxon>Agaricomycotina</taxon>
        <taxon>Agaricomycetes</taxon>
        <taxon>Polyporales</taxon>
        <taxon>Polyporaceae</taxon>
        <taxon>Trametes</taxon>
    </lineage>
</organism>
<sequence>MSPTTKPHRNLKVKVPRHNSQRIGPLLTSHVETVAHEDRVRVDVRQTALEPTSALAQAIESASDWNSLLLTARAARGPQWDVGTQLWFVDEHSELYYDPTPLMEYMKESQQNNSEEPSSSSSSSRPIQRQDSVNSPRMTRGSMPPGGMTPSMSHSQLYGTPQQMASPRHPYAGGNQGMGGGPYGGMGAIPPNQFYGGEGVPPSPIQRGPGPGMGMAPGMGMSPGMGMNPGMMGGIAPDGSMSPEVRRRVTRGMSMDEFGNMHG</sequence>
<feature type="compositionally biased region" description="Low complexity" evidence="1">
    <location>
        <begin position="109"/>
        <end position="132"/>
    </location>
</feature>
<proteinExistence type="predicted"/>
<name>A0AAD7TY15_9APHY</name>
<reference evidence="2" key="1">
    <citation type="submission" date="2022-11" db="EMBL/GenBank/DDBJ databases">
        <title>Genome Sequence of Cubamyces cubensis.</title>
        <authorList>
            <person name="Buettner E."/>
        </authorList>
    </citation>
    <scope>NUCLEOTIDE SEQUENCE</scope>
    <source>
        <strain evidence="2">MPL-01</strain>
    </source>
</reference>
<dbReference type="Proteomes" id="UP001215151">
    <property type="component" value="Unassembled WGS sequence"/>
</dbReference>
<protein>
    <submittedName>
        <fullName evidence="2">Uncharacterized protein</fullName>
    </submittedName>
</protein>
<evidence type="ECO:0000313" key="3">
    <source>
        <dbReference type="Proteomes" id="UP001215151"/>
    </source>
</evidence>
<keyword evidence="3" id="KW-1185">Reference proteome</keyword>